<keyword evidence="3" id="KW-1185">Reference proteome</keyword>
<dbReference type="PANTHER" id="PTHR45288:SF1">
    <property type="entry name" value="THIOREDOXIN FAMILY PROTEIN"/>
    <property type="match status" value="1"/>
</dbReference>
<comment type="caution">
    <text evidence="2">The sequence shown here is derived from an EMBL/GenBank/DDBJ whole genome shotgun (WGS) entry which is preliminary data.</text>
</comment>
<reference evidence="2" key="2">
    <citation type="submission" date="2021-04" db="EMBL/GenBank/DDBJ databases">
        <authorList>
            <person name="Podell S."/>
        </authorList>
    </citation>
    <scope>NUCLEOTIDE SEQUENCE</scope>
    <source>
        <strain evidence="2">Hildebrandi</strain>
    </source>
</reference>
<dbReference type="PANTHER" id="PTHR45288">
    <property type="entry name" value="THIOREDOXIN FAMILY PROTEIN"/>
    <property type="match status" value="1"/>
</dbReference>
<name>A0A9K3M568_9STRA</name>
<organism evidence="2 3">
    <name type="scientific">Nitzschia inconspicua</name>
    <dbReference type="NCBI Taxonomy" id="303405"/>
    <lineage>
        <taxon>Eukaryota</taxon>
        <taxon>Sar</taxon>
        <taxon>Stramenopiles</taxon>
        <taxon>Ochrophyta</taxon>
        <taxon>Bacillariophyta</taxon>
        <taxon>Bacillariophyceae</taxon>
        <taxon>Bacillariophycidae</taxon>
        <taxon>Bacillariales</taxon>
        <taxon>Bacillariaceae</taxon>
        <taxon>Nitzschia</taxon>
    </lineage>
</organism>
<dbReference type="Proteomes" id="UP000693970">
    <property type="component" value="Unassembled WGS sequence"/>
</dbReference>
<gene>
    <name evidence="2" type="ORF">IV203_013458</name>
</gene>
<dbReference type="EMBL" id="JAGRRH010000001">
    <property type="protein sequence ID" value="KAG7374363.1"/>
    <property type="molecule type" value="Genomic_DNA"/>
</dbReference>
<protein>
    <submittedName>
        <fullName evidence="2">Glutathione S-transferase, N-terminal domain containing protein</fullName>
    </submittedName>
</protein>
<dbReference type="PROSITE" id="PS51354">
    <property type="entry name" value="GLUTAREDOXIN_2"/>
    <property type="match status" value="1"/>
</dbReference>
<evidence type="ECO:0000313" key="2">
    <source>
        <dbReference type="EMBL" id="KAG7374363.1"/>
    </source>
</evidence>
<dbReference type="Pfam" id="PF13417">
    <property type="entry name" value="GST_N_3"/>
    <property type="match status" value="1"/>
</dbReference>
<accession>A0A9K3M568</accession>
<sequence length="332" mass="37538">MIRQMDHLASSLATKTRLGAAQAVAPRKTSAPPHHHLTLYDFEASPWCRLVREYLTILDLQVHMRPCPRETLFAEGVFSPRSRFRPQAMQHLKDGFGMDDLTFPLLVDRTKDAEDPVIVHQSYDILAHLWENYGQSVIPSRLATGDTSHRRPDQKVNDPSIPFPLRFLLLSSPSYLRPWPRCGLMRFPSNWIKNCDGTHELILYQSEGCPQSRLVREVLCSLEIPYLSIPIANGSSNTHLVVELLKQENNDCGSPTLPVLYNPGLGSNYFVGAEDSIDYLWKKYGDSAQLRPTWLNCIPKDNIGRINASFSVGAYSAFVRGSRDFVPTQAMK</sequence>
<proteinExistence type="predicted"/>
<dbReference type="OrthoDB" id="422574at2759"/>
<feature type="domain" description="GST N-terminal" evidence="1">
    <location>
        <begin position="39"/>
        <end position="135"/>
    </location>
</feature>
<dbReference type="InterPro" id="IPR004045">
    <property type="entry name" value="Glutathione_S-Trfase_N"/>
</dbReference>
<dbReference type="AlphaFoldDB" id="A0A9K3M568"/>
<evidence type="ECO:0000313" key="3">
    <source>
        <dbReference type="Proteomes" id="UP000693970"/>
    </source>
</evidence>
<evidence type="ECO:0000259" key="1">
    <source>
        <dbReference type="Pfam" id="PF13417"/>
    </source>
</evidence>
<reference evidence="2" key="1">
    <citation type="journal article" date="2021" name="Sci. Rep.">
        <title>Diploid genomic architecture of Nitzschia inconspicua, an elite biomass production diatom.</title>
        <authorList>
            <person name="Oliver A."/>
            <person name="Podell S."/>
            <person name="Pinowska A."/>
            <person name="Traller J.C."/>
            <person name="Smith S.R."/>
            <person name="McClure R."/>
            <person name="Beliaev A."/>
            <person name="Bohutskyi P."/>
            <person name="Hill E.A."/>
            <person name="Rabines A."/>
            <person name="Zheng H."/>
            <person name="Allen L.Z."/>
            <person name="Kuo A."/>
            <person name="Grigoriev I.V."/>
            <person name="Allen A.E."/>
            <person name="Hazlebeck D."/>
            <person name="Allen E.E."/>
        </authorList>
    </citation>
    <scope>NUCLEOTIDE SEQUENCE</scope>
    <source>
        <strain evidence="2">Hildebrandi</strain>
    </source>
</reference>